<dbReference type="EMBL" id="CP020570">
    <property type="protein sequence ID" value="ARF60805.1"/>
    <property type="molecule type" value="Genomic_DNA"/>
</dbReference>
<sequence length="71" mass="7962">MEARKGDRLLTHGRTVGQHDRVAEIVEVLGDGGAPPYRLRFDDGHESLMSPGPDSVVRHRGTAEDERRQDR</sequence>
<dbReference type="Gene3D" id="2.30.30.440">
    <property type="entry name" value="Domain of unknown function DUF1918"/>
    <property type="match status" value="1"/>
</dbReference>
<feature type="domain" description="DUF1918" evidence="2">
    <location>
        <begin position="1"/>
        <end position="57"/>
    </location>
</feature>
<dbReference type="STRING" id="1935.B1H20_04895"/>
<dbReference type="KEGG" id="svu:B1H20_04895"/>
<accession>A0A1V0U6D5</accession>
<dbReference type="OrthoDB" id="4828144at2"/>
<name>A0A1V0U6D5_STRVN</name>
<evidence type="ECO:0000256" key="1">
    <source>
        <dbReference type="SAM" id="MobiDB-lite"/>
    </source>
</evidence>
<proteinExistence type="predicted"/>
<organism evidence="3 4">
    <name type="scientific">Streptomyces violaceoruber</name>
    <dbReference type="NCBI Taxonomy" id="1935"/>
    <lineage>
        <taxon>Bacteria</taxon>
        <taxon>Bacillati</taxon>
        <taxon>Actinomycetota</taxon>
        <taxon>Actinomycetes</taxon>
        <taxon>Kitasatosporales</taxon>
        <taxon>Streptomycetaceae</taxon>
        <taxon>Streptomyces</taxon>
        <taxon>Streptomyces violaceoruber group</taxon>
    </lineage>
</organism>
<reference evidence="3 4" key="1">
    <citation type="submission" date="2017-03" db="EMBL/GenBank/DDBJ databases">
        <title>Complete Genome Sequence of a natural compounds producer, Streptomyces violaceus S21.</title>
        <authorList>
            <person name="Zhong C."/>
            <person name="Zhao Z."/>
            <person name="Fu J."/>
            <person name="Zong G."/>
            <person name="Qin R."/>
            <person name="Cao G."/>
        </authorList>
    </citation>
    <scope>NUCLEOTIDE SEQUENCE [LARGE SCALE GENOMIC DNA]</scope>
    <source>
        <strain evidence="3 4">S21</strain>
    </source>
</reference>
<dbReference type="SUPFAM" id="SSF50118">
    <property type="entry name" value="Cell growth inhibitor/plasmid maintenance toxic component"/>
    <property type="match status" value="1"/>
</dbReference>
<dbReference type="AlphaFoldDB" id="A0A1V0U6D5"/>
<gene>
    <name evidence="3" type="ORF">B1H20_04895</name>
</gene>
<dbReference type="GeneID" id="63978845"/>
<dbReference type="Pfam" id="PF08940">
    <property type="entry name" value="DUF1918"/>
    <property type="match status" value="1"/>
</dbReference>
<protein>
    <recommendedName>
        <fullName evidence="2">DUF1918 domain-containing protein</fullName>
    </recommendedName>
</protein>
<evidence type="ECO:0000313" key="3">
    <source>
        <dbReference type="EMBL" id="ARF60805.1"/>
    </source>
</evidence>
<feature type="compositionally biased region" description="Basic and acidic residues" evidence="1">
    <location>
        <begin position="61"/>
        <end position="71"/>
    </location>
</feature>
<dbReference type="RefSeq" id="WP_030114082.1">
    <property type="nucleotide sequence ID" value="NZ_CP020570.1"/>
</dbReference>
<evidence type="ECO:0000259" key="2">
    <source>
        <dbReference type="Pfam" id="PF08940"/>
    </source>
</evidence>
<dbReference type="InterPro" id="IPR015035">
    <property type="entry name" value="DUF1918"/>
</dbReference>
<evidence type="ECO:0000313" key="4">
    <source>
        <dbReference type="Proteomes" id="UP000192445"/>
    </source>
</evidence>
<dbReference type="Proteomes" id="UP000192445">
    <property type="component" value="Chromosome"/>
</dbReference>
<feature type="region of interest" description="Disordered" evidence="1">
    <location>
        <begin position="42"/>
        <end position="71"/>
    </location>
</feature>